<dbReference type="EMBL" id="CAVLEF010000010">
    <property type="protein sequence ID" value="CAK1548395.1"/>
    <property type="molecule type" value="Genomic_DNA"/>
</dbReference>
<evidence type="ECO:0000313" key="2">
    <source>
        <dbReference type="Proteomes" id="UP001497472"/>
    </source>
</evidence>
<protein>
    <recommendedName>
        <fullName evidence="3">Secreted protein</fullName>
    </recommendedName>
</protein>
<dbReference type="Proteomes" id="UP001497472">
    <property type="component" value="Unassembled WGS sequence"/>
</dbReference>
<name>A0AAV1JJ16_9NEOP</name>
<sequence>MCFKPLSDDEDNVTSRPAAPPVVLLIIQLSSSQCAARLARHDKRMRNRHLVKVVRADFVFRHLRLVNLLSSLRQCDGERRSPVGT</sequence>
<evidence type="ECO:0008006" key="3">
    <source>
        <dbReference type="Google" id="ProtNLM"/>
    </source>
</evidence>
<comment type="caution">
    <text evidence="1">The sequence shown here is derived from an EMBL/GenBank/DDBJ whole genome shotgun (WGS) entry which is preliminary data.</text>
</comment>
<gene>
    <name evidence="1" type="ORF">LNINA_LOCUS7790</name>
</gene>
<evidence type="ECO:0000313" key="1">
    <source>
        <dbReference type="EMBL" id="CAK1548395.1"/>
    </source>
</evidence>
<keyword evidence="2" id="KW-1185">Reference proteome</keyword>
<proteinExistence type="predicted"/>
<dbReference type="AlphaFoldDB" id="A0AAV1JJ16"/>
<organism evidence="1 2">
    <name type="scientific">Leptosia nina</name>
    <dbReference type="NCBI Taxonomy" id="320188"/>
    <lineage>
        <taxon>Eukaryota</taxon>
        <taxon>Metazoa</taxon>
        <taxon>Ecdysozoa</taxon>
        <taxon>Arthropoda</taxon>
        <taxon>Hexapoda</taxon>
        <taxon>Insecta</taxon>
        <taxon>Pterygota</taxon>
        <taxon>Neoptera</taxon>
        <taxon>Endopterygota</taxon>
        <taxon>Lepidoptera</taxon>
        <taxon>Glossata</taxon>
        <taxon>Ditrysia</taxon>
        <taxon>Papilionoidea</taxon>
        <taxon>Pieridae</taxon>
        <taxon>Pierinae</taxon>
        <taxon>Leptosia</taxon>
    </lineage>
</organism>
<reference evidence="1 2" key="1">
    <citation type="submission" date="2023-11" db="EMBL/GenBank/DDBJ databases">
        <authorList>
            <person name="Okamura Y."/>
        </authorList>
    </citation>
    <scope>NUCLEOTIDE SEQUENCE [LARGE SCALE GENOMIC DNA]</scope>
</reference>
<accession>A0AAV1JJ16</accession>